<comment type="similarity">
    <text evidence="2">Belongs to the bacterial solute-binding protein 2 family.</text>
</comment>
<keyword evidence="7" id="KW-1185">Reference proteome</keyword>
<dbReference type="CDD" id="cd06309">
    <property type="entry name" value="PBP1_galactofuranose_YtfQ-like"/>
    <property type="match status" value="1"/>
</dbReference>
<dbReference type="Pfam" id="PF13407">
    <property type="entry name" value="Peripla_BP_4"/>
    <property type="match status" value="2"/>
</dbReference>
<comment type="caution">
    <text evidence="6">The sequence shown here is derived from an EMBL/GenBank/DDBJ whole genome shotgun (WGS) entry which is preliminary data.</text>
</comment>
<evidence type="ECO:0000256" key="1">
    <source>
        <dbReference type="ARBA" id="ARBA00004196"/>
    </source>
</evidence>
<sequence length="619" mass="69202">MIINIKQKKIIFATLFIILILTIVIIKFNAKNKSEEVQYVIGMSQANLTEPWRISMNEEIIKEAQKYKNVKIVYRDAGGDTEKQKRDIDELVQSGVDLLIVSMNDSKELTPVVSKAYKSIPVIVLDRAVEGYDYTLYIGPDNESIGRQAGNLVIDFAKNNNVKVIEIQGLLDSNPVVERSKGFRAAIKNYNNIEVSRTIIGEWQRDESEDKVKEILKEDNNIDIIFAHNDYMAFGAYKAVHELGIKNIKIIGVDGLEGENGGLSLVSQGVLEGTFTCPTGGKEAVDYALDILNKKEDIPKKIILRSDKITKSNVDTYLQNKQTKPASHKKIMLGYAQLKSESKWRDASAKSIKTAAKKAGMDLVFLESGTTQEDQKNLIRELIKKRVDIISFSPQVESGWDDVLKEAKNAGIPVIINDRTVDSDDSLWVCSIGSDFYEEGRRAGRLLADCFKDNKQANILEIKGTTGATPTIDREEGFKEIIKNYKNYKIVQSCTADFDYKAGKEAMKKVLDDNKNKINVVFAQNDDMAIGAVDAIKEKGLVPGKDIVVLGIDATKEALFSVKRGDIYGTVECNPLIGPQLVKTAEQVINGFEVPLRIINSENIFTEEFPYKEIIGRKY</sequence>
<keyword evidence="4" id="KW-0812">Transmembrane</keyword>
<feature type="domain" description="Periplasmic binding protein" evidence="5">
    <location>
        <begin position="41"/>
        <end position="295"/>
    </location>
</feature>
<dbReference type="GO" id="GO:0030313">
    <property type="term" value="C:cell envelope"/>
    <property type="evidence" value="ECO:0007669"/>
    <property type="project" value="UniProtKB-SubCell"/>
</dbReference>
<evidence type="ECO:0000313" key="7">
    <source>
        <dbReference type="Proteomes" id="UP000694308"/>
    </source>
</evidence>
<comment type="subcellular location">
    <subcellularLocation>
        <location evidence="1">Cell envelope</location>
    </subcellularLocation>
</comment>
<evidence type="ECO:0000256" key="3">
    <source>
        <dbReference type="ARBA" id="ARBA00022729"/>
    </source>
</evidence>
<protein>
    <submittedName>
        <fullName evidence="6">Substrate-binding domain-containing protein</fullName>
    </submittedName>
</protein>
<name>A0A949TSD4_9CLOT</name>
<dbReference type="EMBL" id="JAEEGC010000132">
    <property type="protein sequence ID" value="MBV7275657.1"/>
    <property type="molecule type" value="Genomic_DNA"/>
</dbReference>
<keyword evidence="3" id="KW-0732">Signal</keyword>
<reference evidence="6" key="1">
    <citation type="submission" date="2020-12" db="EMBL/GenBank/DDBJ databases">
        <title>Clostridium thailandense sp. nov., a novel acetogenic bacterium isolated from peat land soil in Thailand.</title>
        <authorList>
            <person name="Chaikitkaew S."/>
            <person name="Birkeland N.K."/>
        </authorList>
    </citation>
    <scope>NUCLEOTIDE SEQUENCE</scope>
    <source>
        <strain evidence="6">PL3</strain>
    </source>
</reference>
<dbReference type="Proteomes" id="UP000694308">
    <property type="component" value="Unassembled WGS sequence"/>
</dbReference>
<dbReference type="RefSeq" id="WP_218322709.1">
    <property type="nucleotide sequence ID" value="NZ_JAEEGC010000132.1"/>
</dbReference>
<keyword evidence="4" id="KW-0472">Membrane</keyword>
<gene>
    <name evidence="6" type="ORF">I6U48_22425</name>
</gene>
<dbReference type="AlphaFoldDB" id="A0A949TSD4"/>
<evidence type="ECO:0000313" key="6">
    <source>
        <dbReference type="EMBL" id="MBV7275657.1"/>
    </source>
</evidence>
<feature type="transmembrane region" description="Helical" evidence="4">
    <location>
        <begin position="12"/>
        <end position="30"/>
    </location>
</feature>
<dbReference type="PANTHER" id="PTHR46847">
    <property type="entry name" value="D-ALLOSE-BINDING PERIPLASMIC PROTEIN-RELATED"/>
    <property type="match status" value="1"/>
</dbReference>
<evidence type="ECO:0000256" key="2">
    <source>
        <dbReference type="ARBA" id="ARBA00007639"/>
    </source>
</evidence>
<proteinExistence type="inferred from homology"/>
<keyword evidence="4" id="KW-1133">Transmembrane helix</keyword>
<dbReference type="CDD" id="cd06308">
    <property type="entry name" value="PBP1_sensor_kinase-like"/>
    <property type="match status" value="1"/>
</dbReference>
<organism evidence="6 7">
    <name type="scientific">Clostridium thailandense</name>
    <dbReference type="NCBI Taxonomy" id="2794346"/>
    <lineage>
        <taxon>Bacteria</taxon>
        <taxon>Bacillati</taxon>
        <taxon>Bacillota</taxon>
        <taxon>Clostridia</taxon>
        <taxon>Eubacteriales</taxon>
        <taxon>Clostridiaceae</taxon>
        <taxon>Clostridium</taxon>
    </lineage>
</organism>
<dbReference type="PANTHER" id="PTHR46847:SF3">
    <property type="entry name" value="GALACTOFURANOSE-BINDING PROTEIN YTFQ"/>
    <property type="match status" value="1"/>
</dbReference>
<evidence type="ECO:0000259" key="5">
    <source>
        <dbReference type="Pfam" id="PF13407"/>
    </source>
</evidence>
<feature type="domain" description="Periplasmic binding protein" evidence="5">
    <location>
        <begin position="341"/>
        <end position="591"/>
    </location>
</feature>
<accession>A0A949TSD4</accession>
<evidence type="ECO:0000256" key="4">
    <source>
        <dbReference type="SAM" id="Phobius"/>
    </source>
</evidence>
<dbReference type="InterPro" id="IPR025997">
    <property type="entry name" value="SBP_2_dom"/>
</dbReference>